<keyword evidence="9" id="KW-0732">Signal</keyword>
<evidence type="ECO:0000256" key="3">
    <source>
        <dbReference type="ARBA" id="ARBA00022421"/>
    </source>
</evidence>
<dbReference type="Proteomes" id="UP000593571">
    <property type="component" value="Unassembled WGS sequence"/>
</dbReference>
<evidence type="ECO:0000256" key="6">
    <source>
        <dbReference type="ARBA" id="ARBA00022850"/>
    </source>
</evidence>
<evidence type="ECO:0000256" key="1">
    <source>
        <dbReference type="ARBA" id="ARBA00004613"/>
    </source>
</evidence>
<dbReference type="GO" id="GO:0030301">
    <property type="term" value="P:cholesterol transport"/>
    <property type="evidence" value="ECO:0007669"/>
    <property type="project" value="TreeGrafter"/>
</dbReference>
<dbReference type="GO" id="GO:0042632">
    <property type="term" value="P:cholesterol homeostasis"/>
    <property type="evidence" value="ECO:0007669"/>
    <property type="project" value="TreeGrafter"/>
</dbReference>
<keyword evidence="11" id="KW-1185">Reference proteome</keyword>
<keyword evidence="7" id="KW-0445">Lipid transport</keyword>
<protein>
    <recommendedName>
        <fullName evidence="3">Apolipoprotein A-II</fullName>
    </recommendedName>
    <alternativeName>
        <fullName evidence="8">Apolipoprotein A2</fullName>
    </alternativeName>
</protein>
<reference evidence="10 11" key="1">
    <citation type="journal article" date="2020" name="Nature">
        <title>Six reference-quality genomes reveal evolution of bat adaptations.</title>
        <authorList>
            <person name="Jebb D."/>
            <person name="Huang Z."/>
            <person name="Pippel M."/>
            <person name="Hughes G.M."/>
            <person name="Lavrichenko K."/>
            <person name="Devanna P."/>
            <person name="Winkler S."/>
            <person name="Jermiin L.S."/>
            <person name="Skirmuntt E.C."/>
            <person name="Katzourakis A."/>
            <person name="Burkitt-Gray L."/>
            <person name="Ray D.A."/>
            <person name="Sullivan K.A.M."/>
            <person name="Roscito J.G."/>
            <person name="Kirilenko B.M."/>
            <person name="Davalos L.M."/>
            <person name="Corthals A.P."/>
            <person name="Power M.L."/>
            <person name="Jones G."/>
            <person name="Ransome R.D."/>
            <person name="Dechmann D.K.N."/>
            <person name="Locatelli A.G."/>
            <person name="Puechmaille S.J."/>
            <person name="Fedrigo O."/>
            <person name="Jarvis E.D."/>
            <person name="Hiller M."/>
            <person name="Vernes S.C."/>
            <person name="Myers E.W."/>
            <person name="Teeling E.C."/>
        </authorList>
    </citation>
    <scope>NUCLEOTIDE SEQUENCE [LARGE SCALE GENOMIC DNA]</scope>
    <source>
        <strain evidence="10">MRouAeg1</strain>
        <tissue evidence="10">Muscle</tissue>
    </source>
</reference>
<gene>
    <name evidence="10" type="ORF">HJG63_000829</name>
</gene>
<dbReference type="GO" id="GO:0008035">
    <property type="term" value="F:high-density lipoprotein particle binding"/>
    <property type="evidence" value="ECO:0007669"/>
    <property type="project" value="TreeGrafter"/>
</dbReference>
<sequence>MKLLAVTVLVLTICSLEDQLRRQECVHVQALLSQHFQTAADYGKDLVDTAKGSELQAQAYWEKTQEQPTPLVWKAGEDLVHFTDLEAPAPAAQ</sequence>
<organism evidence="10 11">
    <name type="scientific">Rousettus aegyptiacus</name>
    <name type="common">Egyptian fruit bat</name>
    <name type="synonym">Pteropus aegyptiacus</name>
    <dbReference type="NCBI Taxonomy" id="9407"/>
    <lineage>
        <taxon>Eukaryota</taxon>
        <taxon>Metazoa</taxon>
        <taxon>Chordata</taxon>
        <taxon>Craniata</taxon>
        <taxon>Vertebrata</taxon>
        <taxon>Euteleostomi</taxon>
        <taxon>Mammalia</taxon>
        <taxon>Eutheria</taxon>
        <taxon>Laurasiatheria</taxon>
        <taxon>Chiroptera</taxon>
        <taxon>Yinpterochiroptera</taxon>
        <taxon>Pteropodoidea</taxon>
        <taxon>Pteropodidae</taxon>
        <taxon>Rousettinae</taxon>
        <taxon>Rousettus</taxon>
    </lineage>
</organism>
<comment type="caution">
    <text evidence="10">The sequence shown here is derived from an EMBL/GenBank/DDBJ whole genome shotgun (WGS) entry which is preliminary data.</text>
</comment>
<accession>A0A7J8BBR1</accession>
<name>A0A7J8BBR1_ROUAE</name>
<feature type="chain" id="PRO_5029513366" description="Apolipoprotein A-II" evidence="9">
    <location>
        <begin position="17"/>
        <end position="93"/>
    </location>
</feature>
<dbReference type="GO" id="GO:0008289">
    <property type="term" value="F:lipid binding"/>
    <property type="evidence" value="ECO:0007669"/>
    <property type="project" value="InterPro"/>
</dbReference>
<evidence type="ECO:0000256" key="4">
    <source>
        <dbReference type="ARBA" id="ARBA00022448"/>
    </source>
</evidence>
<evidence type="ECO:0000256" key="5">
    <source>
        <dbReference type="ARBA" id="ARBA00022525"/>
    </source>
</evidence>
<dbReference type="Pfam" id="PF04711">
    <property type="entry name" value="ApoA-II"/>
    <property type="match status" value="1"/>
</dbReference>
<dbReference type="InterPro" id="IPR036172">
    <property type="entry name" value="ApoA-II_sf"/>
</dbReference>
<dbReference type="GO" id="GO:0120020">
    <property type="term" value="F:cholesterol transfer activity"/>
    <property type="evidence" value="ECO:0007669"/>
    <property type="project" value="TreeGrafter"/>
</dbReference>
<comment type="similarity">
    <text evidence="2">Belongs to the apolipoprotein A2 family.</text>
</comment>
<evidence type="ECO:0000313" key="11">
    <source>
        <dbReference type="Proteomes" id="UP000593571"/>
    </source>
</evidence>
<dbReference type="Gene3D" id="6.10.250.100">
    <property type="match status" value="1"/>
</dbReference>
<evidence type="ECO:0000256" key="8">
    <source>
        <dbReference type="ARBA" id="ARBA00030900"/>
    </source>
</evidence>
<keyword evidence="6" id="KW-0345">HDL</keyword>
<dbReference type="GO" id="GO:0034366">
    <property type="term" value="C:spherical high-density lipoprotein particle"/>
    <property type="evidence" value="ECO:0007669"/>
    <property type="project" value="TreeGrafter"/>
</dbReference>
<dbReference type="SUPFAM" id="SSF82936">
    <property type="entry name" value="Apolipoprotein A-II"/>
    <property type="match status" value="1"/>
</dbReference>
<dbReference type="PANTHER" id="PTHR11027">
    <property type="entry name" value="APOLIPOPROTEIN A-II"/>
    <property type="match status" value="1"/>
</dbReference>
<dbReference type="AlphaFoldDB" id="A0A7J8BBR1"/>
<keyword evidence="4" id="KW-0813">Transport</keyword>
<keyword evidence="5" id="KW-0964">Secreted</keyword>
<dbReference type="PANTHER" id="PTHR11027:SF0">
    <property type="entry name" value="APOLIPOPROTEIN A-II"/>
    <property type="match status" value="1"/>
</dbReference>
<dbReference type="InterPro" id="IPR006801">
    <property type="entry name" value="ApoA-II"/>
</dbReference>
<dbReference type="GO" id="GO:0042157">
    <property type="term" value="P:lipoprotein metabolic process"/>
    <property type="evidence" value="ECO:0007669"/>
    <property type="project" value="InterPro"/>
</dbReference>
<evidence type="ECO:0000313" key="10">
    <source>
        <dbReference type="EMBL" id="KAF6396124.1"/>
    </source>
</evidence>
<evidence type="ECO:0000256" key="9">
    <source>
        <dbReference type="SAM" id="SignalP"/>
    </source>
</evidence>
<keyword evidence="10" id="KW-0449">Lipoprotein</keyword>
<evidence type="ECO:0000256" key="7">
    <source>
        <dbReference type="ARBA" id="ARBA00023055"/>
    </source>
</evidence>
<comment type="subcellular location">
    <subcellularLocation>
        <location evidence="1">Secreted</location>
    </subcellularLocation>
</comment>
<feature type="signal peptide" evidence="9">
    <location>
        <begin position="1"/>
        <end position="16"/>
    </location>
</feature>
<evidence type="ECO:0000256" key="2">
    <source>
        <dbReference type="ARBA" id="ARBA00010232"/>
    </source>
</evidence>
<proteinExistence type="inferred from homology"/>
<dbReference type="EMBL" id="JACASE010000017">
    <property type="protein sequence ID" value="KAF6396124.1"/>
    <property type="molecule type" value="Genomic_DNA"/>
</dbReference>